<protein>
    <submittedName>
        <fullName evidence="2">GNAT family N-acetyltransferase</fullName>
    </submittedName>
</protein>
<evidence type="ECO:0000313" key="3">
    <source>
        <dbReference type="Proteomes" id="UP000249633"/>
    </source>
</evidence>
<feature type="domain" description="N-acetyltransferase" evidence="1">
    <location>
        <begin position="10"/>
        <end position="153"/>
    </location>
</feature>
<proteinExistence type="predicted"/>
<evidence type="ECO:0000313" key="2">
    <source>
        <dbReference type="EMBL" id="PZP34517.1"/>
    </source>
</evidence>
<comment type="caution">
    <text evidence="2">The sequence shown here is derived from an EMBL/GenBank/DDBJ whole genome shotgun (WGS) entry which is preliminary data.</text>
</comment>
<sequence length="153" mass="17111">MAGELRWTCQPFDELPARTLYALLALRTEVFVMEQNCVFQDMDGLDLQAWHLLGWAEDGRLAACARLLPVGVKAPEVVIGRVVTAAWARGAGQGHALMRAALAQCERLWPGEPITLHAQARLEAFYRRHGFAPVGQEYIEDGIPHIEMNNRPH</sequence>
<dbReference type="CDD" id="cd04301">
    <property type="entry name" value="NAT_SF"/>
    <property type="match status" value="1"/>
</dbReference>
<dbReference type="GO" id="GO:0016747">
    <property type="term" value="F:acyltransferase activity, transferring groups other than amino-acyl groups"/>
    <property type="evidence" value="ECO:0007669"/>
    <property type="project" value="InterPro"/>
</dbReference>
<organism evidence="2 3">
    <name type="scientific">Roseateles depolymerans</name>
    <dbReference type="NCBI Taxonomy" id="76731"/>
    <lineage>
        <taxon>Bacteria</taxon>
        <taxon>Pseudomonadati</taxon>
        <taxon>Pseudomonadota</taxon>
        <taxon>Betaproteobacteria</taxon>
        <taxon>Burkholderiales</taxon>
        <taxon>Sphaerotilaceae</taxon>
        <taxon>Roseateles</taxon>
    </lineage>
</organism>
<dbReference type="Proteomes" id="UP000249633">
    <property type="component" value="Unassembled WGS sequence"/>
</dbReference>
<dbReference type="EMBL" id="QFOD01000004">
    <property type="protein sequence ID" value="PZP34517.1"/>
    <property type="molecule type" value="Genomic_DNA"/>
</dbReference>
<gene>
    <name evidence="2" type="ORF">DI603_06075</name>
</gene>
<name>A0A2W5DZ78_9BURK</name>
<dbReference type="InterPro" id="IPR000182">
    <property type="entry name" value="GNAT_dom"/>
</dbReference>
<dbReference type="PROSITE" id="PS51186">
    <property type="entry name" value="GNAT"/>
    <property type="match status" value="1"/>
</dbReference>
<dbReference type="SUPFAM" id="SSF55729">
    <property type="entry name" value="Acyl-CoA N-acyltransferases (Nat)"/>
    <property type="match status" value="1"/>
</dbReference>
<dbReference type="Gene3D" id="3.40.630.30">
    <property type="match status" value="1"/>
</dbReference>
<dbReference type="InterPro" id="IPR016181">
    <property type="entry name" value="Acyl_CoA_acyltransferase"/>
</dbReference>
<evidence type="ECO:0000259" key="1">
    <source>
        <dbReference type="PROSITE" id="PS51186"/>
    </source>
</evidence>
<accession>A0A2W5DZ78</accession>
<keyword evidence="2" id="KW-0808">Transferase</keyword>
<reference evidence="2 3" key="1">
    <citation type="submission" date="2017-08" db="EMBL/GenBank/DDBJ databases">
        <title>Infants hospitalized years apart are colonized by the same room-sourced microbial strains.</title>
        <authorList>
            <person name="Brooks B."/>
            <person name="Olm M.R."/>
            <person name="Firek B.A."/>
            <person name="Baker R."/>
            <person name="Thomas B.C."/>
            <person name="Morowitz M.J."/>
            <person name="Banfield J.F."/>
        </authorList>
    </citation>
    <scope>NUCLEOTIDE SEQUENCE [LARGE SCALE GENOMIC DNA]</scope>
    <source>
        <strain evidence="2">S2_012_000_R2_81</strain>
    </source>
</reference>
<dbReference type="Pfam" id="PF13673">
    <property type="entry name" value="Acetyltransf_10"/>
    <property type="match status" value="1"/>
</dbReference>
<dbReference type="AlphaFoldDB" id="A0A2W5DZ78"/>